<evidence type="ECO:0000313" key="3">
    <source>
        <dbReference type="EMBL" id="SFK53666.1"/>
    </source>
</evidence>
<dbReference type="EMBL" id="FORP01000023">
    <property type="protein sequence ID" value="SFK53666.1"/>
    <property type="molecule type" value="Genomic_DNA"/>
</dbReference>
<dbReference type="AlphaFoldDB" id="A0A1I4ACZ2"/>
<accession>A0A1I4ACZ2</accession>
<dbReference type="STRING" id="115433.SAMN05421835_123112"/>
<dbReference type="Pfam" id="PF13400">
    <property type="entry name" value="Tad"/>
    <property type="match status" value="1"/>
</dbReference>
<dbReference type="InterPro" id="IPR028087">
    <property type="entry name" value="Tad_N"/>
</dbReference>
<dbReference type="Proteomes" id="UP000199025">
    <property type="component" value="Unassembled WGS sequence"/>
</dbReference>
<name>A0A1I4ACZ2_9PSEU</name>
<keyword evidence="1" id="KW-0812">Transmembrane</keyword>
<gene>
    <name evidence="3" type="ORF">SAMN05421835_123112</name>
</gene>
<keyword evidence="1" id="KW-0472">Membrane</keyword>
<protein>
    <submittedName>
        <fullName evidence="3">Putative Flp pilus-assembly TadE/G-like</fullName>
    </submittedName>
</protein>
<feature type="transmembrane region" description="Helical" evidence="1">
    <location>
        <begin position="16"/>
        <end position="35"/>
    </location>
</feature>
<keyword evidence="1" id="KW-1133">Transmembrane helix</keyword>
<feature type="domain" description="Putative Flp pilus-assembly TadG-like N-terminal" evidence="2">
    <location>
        <begin position="14"/>
        <end position="60"/>
    </location>
</feature>
<dbReference type="OrthoDB" id="3698839at2"/>
<reference evidence="3 4" key="1">
    <citation type="submission" date="2016-10" db="EMBL/GenBank/DDBJ databases">
        <authorList>
            <person name="de Groot N.N."/>
        </authorList>
    </citation>
    <scope>NUCLEOTIDE SEQUENCE [LARGE SCALE GENOMIC DNA]</scope>
    <source>
        <strain evidence="3 4">DSM 44468</strain>
    </source>
</reference>
<evidence type="ECO:0000259" key="2">
    <source>
        <dbReference type="Pfam" id="PF13400"/>
    </source>
</evidence>
<dbReference type="PROSITE" id="PS51257">
    <property type="entry name" value="PROKAR_LIPOPROTEIN"/>
    <property type="match status" value="1"/>
</dbReference>
<keyword evidence="4" id="KW-1185">Reference proteome</keyword>
<evidence type="ECO:0000256" key="1">
    <source>
        <dbReference type="SAM" id="Phobius"/>
    </source>
</evidence>
<organism evidence="3 4">
    <name type="scientific">Amycolatopsis sacchari</name>
    <dbReference type="NCBI Taxonomy" id="115433"/>
    <lineage>
        <taxon>Bacteria</taxon>
        <taxon>Bacillati</taxon>
        <taxon>Actinomycetota</taxon>
        <taxon>Actinomycetes</taxon>
        <taxon>Pseudonocardiales</taxon>
        <taxon>Pseudonocardiaceae</taxon>
        <taxon>Amycolatopsis</taxon>
    </lineage>
</organism>
<proteinExistence type="predicted"/>
<evidence type="ECO:0000313" key="4">
    <source>
        <dbReference type="Proteomes" id="UP000199025"/>
    </source>
</evidence>
<sequence>MTGRAKHWFRDDAGSVTAFVVIIVTACLILAGLVLDGGLALSTKARAIGQAEEAARAGAQELDLQAYRAGRGARLQPSAAAAAAYQYLRAAGANGTVTVSGNTVTVFVTAQSSTQLLGLVGVRGFTVTGSGRAEPEQTPGAAP</sequence>